<gene>
    <name evidence="1" type="ORF">VHEMI07571</name>
</gene>
<evidence type="ECO:0008006" key="3">
    <source>
        <dbReference type="Google" id="ProtNLM"/>
    </source>
</evidence>
<dbReference type="InterPro" id="IPR016181">
    <property type="entry name" value="Acyl_CoA_acyltransferase"/>
</dbReference>
<sequence length="213" mass="24030">MNFELREVKFVDGDELAAVQAASLADNDLDKALHPGQTAHEAEADYKKRWLSVYGYGPWHYRAVVEVATGKIIAFSRWTVSDDHSTIIPQREDLPEGATVPPREKPTCLDTDFAKEYNARSVQVLEKCTQGRKNMFLDVMGTLPEYRQHRPATLMLQWARTFAATHGLVCYAETSEADASMCRDAGLEPVDKFEVQASEKLITLYTFKHEVTS</sequence>
<name>A0A0A1T3X5_9HYPO</name>
<dbReference type="SUPFAM" id="SSF55729">
    <property type="entry name" value="Acyl-CoA N-acyltransferases (Nat)"/>
    <property type="match status" value="1"/>
</dbReference>
<accession>A0A0A1T3X5</accession>
<reference evidence="1 2" key="1">
    <citation type="journal article" date="2015" name="Genome Announc.">
        <title>Draft Genome Sequence and Gene Annotation of the Entomopathogenic Fungus Verticillium hemipterigenum.</title>
        <authorList>
            <person name="Horn F."/>
            <person name="Habel A."/>
            <person name="Scharf D.H."/>
            <person name="Dworschak J."/>
            <person name="Brakhage A.A."/>
            <person name="Guthke R."/>
            <person name="Hertweck C."/>
            <person name="Linde J."/>
        </authorList>
    </citation>
    <scope>NUCLEOTIDE SEQUENCE [LARGE SCALE GENOMIC DNA]</scope>
</reference>
<dbReference type="PANTHER" id="PTHR42791">
    <property type="entry name" value="GNAT FAMILY ACETYLTRANSFERASE"/>
    <property type="match status" value="1"/>
</dbReference>
<dbReference type="Gene3D" id="3.40.630.30">
    <property type="match status" value="1"/>
</dbReference>
<evidence type="ECO:0000313" key="2">
    <source>
        <dbReference type="Proteomes" id="UP000039046"/>
    </source>
</evidence>
<dbReference type="OrthoDB" id="196847at2759"/>
<dbReference type="Proteomes" id="UP000039046">
    <property type="component" value="Unassembled WGS sequence"/>
</dbReference>
<keyword evidence="2" id="KW-1185">Reference proteome</keyword>
<dbReference type="AlphaFoldDB" id="A0A0A1T3X5"/>
<dbReference type="HOGENOM" id="CLU_1295212_0_0_1"/>
<evidence type="ECO:0000313" key="1">
    <source>
        <dbReference type="EMBL" id="CEJ91886.1"/>
    </source>
</evidence>
<organism evidence="1 2">
    <name type="scientific">[Torrubiella] hemipterigena</name>
    <dbReference type="NCBI Taxonomy" id="1531966"/>
    <lineage>
        <taxon>Eukaryota</taxon>
        <taxon>Fungi</taxon>
        <taxon>Dikarya</taxon>
        <taxon>Ascomycota</taxon>
        <taxon>Pezizomycotina</taxon>
        <taxon>Sordariomycetes</taxon>
        <taxon>Hypocreomycetidae</taxon>
        <taxon>Hypocreales</taxon>
        <taxon>Clavicipitaceae</taxon>
        <taxon>Clavicipitaceae incertae sedis</taxon>
        <taxon>'Torrubiella' clade</taxon>
    </lineage>
</organism>
<dbReference type="PANTHER" id="PTHR42791:SF1">
    <property type="entry name" value="N-ACETYLTRANSFERASE DOMAIN-CONTAINING PROTEIN"/>
    <property type="match status" value="1"/>
</dbReference>
<dbReference type="InterPro" id="IPR052523">
    <property type="entry name" value="Trichothecene_AcTrans"/>
</dbReference>
<dbReference type="EMBL" id="CDHN01000004">
    <property type="protein sequence ID" value="CEJ91886.1"/>
    <property type="molecule type" value="Genomic_DNA"/>
</dbReference>
<proteinExistence type="predicted"/>
<protein>
    <recommendedName>
        <fullName evidence="3">N-acetyltransferase domain-containing protein</fullName>
    </recommendedName>
</protein>